<protein>
    <submittedName>
        <fullName evidence="1">Uncharacterized protein</fullName>
    </submittedName>
</protein>
<dbReference type="EMBL" id="GBXM01010210">
    <property type="protein sequence ID" value="JAH98367.1"/>
    <property type="molecule type" value="Transcribed_RNA"/>
</dbReference>
<name>A0A0E9X6L8_ANGAN</name>
<reference evidence="1" key="1">
    <citation type="submission" date="2014-11" db="EMBL/GenBank/DDBJ databases">
        <authorList>
            <person name="Amaro Gonzalez C."/>
        </authorList>
    </citation>
    <scope>NUCLEOTIDE SEQUENCE</scope>
</reference>
<dbReference type="AlphaFoldDB" id="A0A0E9X6L8"/>
<proteinExistence type="predicted"/>
<sequence>MLFSLLYSCQNDAVSRLTKNKLLPFHTCKQLTETLKATSCLKGDCLREQSSLFFLWHSAHSPHPYTNVCVSALSCYSTLLVSQLY</sequence>
<accession>A0A0E9X6L8</accession>
<organism evidence="1">
    <name type="scientific">Anguilla anguilla</name>
    <name type="common">European freshwater eel</name>
    <name type="synonym">Muraena anguilla</name>
    <dbReference type="NCBI Taxonomy" id="7936"/>
    <lineage>
        <taxon>Eukaryota</taxon>
        <taxon>Metazoa</taxon>
        <taxon>Chordata</taxon>
        <taxon>Craniata</taxon>
        <taxon>Vertebrata</taxon>
        <taxon>Euteleostomi</taxon>
        <taxon>Actinopterygii</taxon>
        <taxon>Neopterygii</taxon>
        <taxon>Teleostei</taxon>
        <taxon>Anguilliformes</taxon>
        <taxon>Anguillidae</taxon>
        <taxon>Anguilla</taxon>
    </lineage>
</organism>
<evidence type="ECO:0000313" key="1">
    <source>
        <dbReference type="EMBL" id="JAH98367.1"/>
    </source>
</evidence>
<reference evidence="1" key="2">
    <citation type="journal article" date="2015" name="Fish Shellfish Immunol.">
        <title>Early steps in the European eel (Anguilla anguilla)-Vibrio vulnificus interaction in the gills: Role of the RtxA13 toxin.</title>
        <authorList>
            <person name="Callol A."/>
            <person name="Pajuelo D."/>
            <person name="Ebbesson L."/>
            <person name="Teles M."/>
            <person name="MacKenzie S."/>
            <person name="Amaro C."/>
        </authorList>
    </citation>
    <scope>NUCLEOTIDE SEQUENCE</scope>
</reference>